<gene>
    <name evidence="2" type="ORF">RM533_11420</name>
</gene>
<dbReference type="Proteomes" id="UP001259803">
    <property type="component" value="Unassembled WGS sequence"/>
</dbReference>
<keyword evidence="1" id="KW-0472">Membrane</keyword>
<dbReference type="InterPro" id="IPR031876">
    <property type="entry name" value="DUF4760"/>
</dbReference>
<name>A0ABU2ZL56_9SPHN</name>
<keyword evidence="1" id="KW-1133">Transmembrane helix</keyword>
<accession>A0ABU2ZL56</accession>
<feature type="transmembrane region" description="Helical" evidence="1">
    <location>
        <begin position="12"/>
        <end position="32"/>
    </location>
</feature>
<evidence type="ECO:0000313" key="3">
    <source>
        <dbReference type="Proteomes" id="UP001259803"/>
    </source>
</evidence>
<proteinExistence type="predicted"/>
<sequence length="196" mass="23201">MIECLGNWKAAAPILGVIVAAISALVAFIAFWHARKVTRRRATLDMVLKTFVDEDGQSRYAAFKIIMHRYNGDSEQLDIMGFADPNCPPSDDRQTLRAQLNEYELISLGIRKRLFDEKLYKLWFQDQFQRDYRSLEKYINKVREQRPSVFCECVWLYKRWSKIPHPENAPNRFKLVWWALLRKEDRLKAYAIANPK</sequence>
<evidence type="ECO:0000256" key="1">
    <source>
        <dbReference type="SAM" id="Phobius"/>
    </source>
</evidence>
<dbReference type="RefSeq" id="WP_311341358.1">
    <property type="nucleotide sequence ID" value="NZ_JAVRHS010000011.1"/>
</dbReference>
<evidence type="ECO:0000313" key="2">
    <source>
        <dbReference type="EMBL" id="MDT0576783.1"/>
    </source>
</evidence>
<keyword evidence="3" id="KW-1185">Reference proteome</keyword>
<reference evidence="2 3" key="1">
    <citation type="submission" date="2023-09" db="EMBL/GenBank/DDBJ databases">
        <authorList>
            <person name="Rey-Velasco X."/>
        </authorList>
    </citation>
    <scope>NUCLEOTIDE SEQUENCE [LARGE SCALE GENOMIC DNA]</scope>
    <source>
        <strain evidence="2 3">F390</strain>
    </source>
</reference>
<comment type="caution">
    <text evidence="2">The sequence shown here is derived from an EMBL/GenBank/DDBJ whole genome shotgun (WGS) entry which is preliminary data.</text>
</comment>
<dbReference type="EMBL" id="JAVRHS010000011">
    <property type="protein sequence ID" value="MDT0576783.1"/>
    <property type="molecule type" value="Genomic_DNA"/>
</dbReference>
<keyword evidence="1" id="KW-0812">Transmembrane</keyword>
<dbReference type="Pfam" id="PF15956">
    <property type="entry name" value="DUF4760"/>
    <property type="match status" value="1"/>
</dbReference>
<protein>
    <submittedName>
        <fullName evidence="2">DUF4760 domain-containing protein</fullName>
    </submittedName>
</protein>
<organism evidence="2 3">
    <name type="scientific">Croceicoccus esteveae</name>
    <dbReference type="NCBI Taxonomy" id="3075597"/>
    <lineage>
        <taxon>Bacteria</taxon>
        <taxon>Pseudomonadati</taxon>
        <taxon>Pseudomonadota</taxon>
        <taxon>Alphaproteobacteria</taxon>
        <taxon>Sphingomonadales</taxon>
        <taxon>Erythrobacteraceae</taxon>
        <taxon>Croceicoccus</taxon>
    </lineage>
</organism>